<dbReference type="GO" id="GO:0045039">
    <property type="term" value="P:protein insertion into mitochondrial inner membrane"/>
    <property type="evidence" value="ECO:0007669"/>
    <property type="project" value="UniProtKB-ARBA"/>
</dbReference>
<proteinExistence type="inferred from homology"/>
<organism evidence="12 13">
    <name type="scientific">Varroa destructor</name>
    <name type="common">Honeybee mite</name>
    <dbReference type="NCBI Taxonomy" id="109461"/>
    <lineage>
        <taxon>Eukaryota</taxon>
        <taxon>Metazoa</taxon>
        <taxon>Ecdysozoa</taxon>
        <taxon>Arthropoda</taxon>
        <taxon>Chelicerata</taxon>
        <taxon>Arachnida</taxon>
        <taxon>Acari</taxon>
        <taxon>Parasitiformes</taxon>
        <taxon>Mesostigmata</taxon>
        <taxon>Gamasina</taxon>
        <taxon>Dermanyssoidea</taxon>
        <taxon>Varroidae</taxon>
        <taxon>Varroa</taxon>
    </lineage>
</organism>
<evidence type="ECO:0000256" key="10">
    <source>
        <dbReference type="RuleBase" id="RU367043"/>
    </source>
</evidence>
<keyword evidence="6 10" id="KW-0811">Translocation</keyword>
<keyword evidence="3" id="KW-0479">Metal-binding</keyword>
<comment type="domain">
    <text evidence="10">The twin CX3C motif contains 4 conserved Cys residues that form 2 disulfide bonds in the mitochondrial intermembrane space.</text>
</comment>
<dbReference type="InterPro" id="IPR035427">
    <property type="entry name" value="Tim10-like_dom_sf"/>
</dbReference>
<evidence type="ECO:0000256" key="8">
    <source>
        <dbReference type="ARBA" id="ARBA00023157"/>
    </source>
</evidence>
<evidence type="ECO:0000256" key="6">
    <source>
        <dbReference type="ARBA" id="ARBA00023010"/>
    </source>
</evidence>
<dbReference type="FunFam" id="1.10.287.810:FF:000001">
    <property type="entry name" value="mitochondrial import inner membrane translocase subunit TIM13"/>
    <property type="match status" value="1"/>
</dbReference>
<dbReference type="AlphaFoldDB" id="A0A7M7JL17"/>
<dbReference type="GO" id="GO:0046872">
    <property type="term" value="F:metal ion binding"/>
    <property type="evidence" value="ECO:0007669"/>
    <property type="project" value="UniProtKB-KW"/>
</dbReference>
<dbReference type="KEGG" id="vde:111244718"/>
<dbReference type="GO" id="GO:0015031">
    <property type="term" value="P:protein transport"/>
    <property type="evidence" value="ECO:0007669"/>
    <property type="project" value="UniProtKB-KW"/>
</dbReference>
<evidence type="ECO:0000259" key="11">
    <source>
        <dbReference type="Pfam" id="PF02953"/>
    </source>
</evidence>
<sequence>MASLSDSLPAGGNITSAQKEDIMDQVKQSIAIANAQELLQKMTEKCFQKCVVKPGSSIDNSEQKCLSMCMDRYMDSWNIVSRTYSTRIQRERDRN</sequence>
<evidence type="ECO:0000256" key="1">
    <source>
        <dbReference type="ARBA" id="ARBA00006720"/>
    </source>
</evidence>
<evidence type="ECO:0000256" key="2">
    <source>
        <dbReference type="ARBA" id="ARBA00022448"/>
    </source>
</evidence>
<dbReference type="EnsemblMetazoa" id="XM_022792069">
    <property type="protein sequence ID" value="XP_022647804"/>
    <property type="gene ID" value="LOC111244718"/>
</dbReference>
<feature type="domain" description="Tim10-like" evidence="11">
    <location>
        <begin position="25"/>
        <end position="85"/>
    </location>
</feature>
<dbReference type="InParanoid" id="A0A7M7JL17"/>
<name>A0A7M7JL17_VARDE</name>
<keyword evidence="5 10" id="KW-0653">Protein transport</keyword>
<dbReference type="RefSeq" id="XP_022647804.1">
    <property type="nucleotide sequence ID" value="XM_022792069.1"/>
</dbReference>
<comment type="subcellular location">
    <subcellularLocation>
        <location evidence="10">Mitochondrion inner membrane</location>
        <topology evidence="10">Peripheral membrane protein</topology>
        <orientation evidence="10">Intermembrane side</orientation>
    </subcellularLocation>
</comment>
<evidence type="ECO:0000256" key="5">
    <source>
        <dbReference type="ARBA" id="ARBA00022927"/>
    </source>
</evidence>
<dbReference type="InterPro" id="IPR004217">
    <property type="entry name" value="Tim10-like"/>
</dbReference>
<comment type="subunit">
    <text evidence="10">Heterohexamer.</text>
</comment>
<keyword evidence="4" id="KW-0862">Zinc</keyword>
<comment type="similarity">
    <text evidence="1 10">Belongs to the small Tim family.</text>
</comment>
<dbReference type="GeneID" id="111244718"/>
<keyword evidence="10" id="KW-0999">Mitochondrion inner membrane</keyword>
<keyword evidence="7 10" id="KW-0496">Mitochondrion</keyword>
<evidence type="ECO:0000256" key="7">
    <source>
        <dbReference type="ARBA" id="ARBA00023128"/>
    </source>
</evidence>
<dbReference type="SUPFAM" id="SSF144122">
    <property type="entry name" value="Tim10-like"/>
    <property type="match status" value="1"/>
</dbReference>
<dbReference type="OrthoDB" id="7813104at2759"/>
<accession>A0A7M7JL17</accession>
<evidence type="ECO:0000256" key="3">
    <source>
        <dbReference type="ARBA" id="ARBA00022723"/>
    </source>
</evidence>
<evidence type="ECO:0000256" key="9">
    <source>
        <dbReference type="ARBA" id="ARBA00023186"/>
    </source>
</evidence>
<reference evidence="12" key="1">
    <citation type="submission" date="2021-01" db="UniProtKB">
        <authorList>
            <consortium name="EnsemblMetazoa"/>
        </authorList>
    </citation>
    <scope>IDENTIFICATION</scope>
</reference>
<dbReference type="Gene3D" id="1.10.287.810">
    <property type="entry name" value="Mitochondrial import inner membrane translocase subunit tim13 like domains"/>
    <property type="match status" value="1"/>
</dbReference>
<evidence type="ECO:0000313" key="12">
    <source>
        <dbReference type="EnsemblMetazoa" id="XP_022647804"/>
    </source>
</evidence>
<dbReference type="GO" id="GO:0005743">
    <property type="term" value="C:mitochondrial inner membrane"/>
    <property type="evidence" value="ECO:0007669"/>
    <property type="project" value="UniProtKB-SubCell"/>
</dbReference>
<keyword evidence="9 10" id="KW-0143">Chaperone</keyword>
<dbReference type="FunCoup" id="A0A7M7JL17">
    <property type="interactions" value="1587"/>
</dbReference>
<protein>
    <recommendedName>
        <fullName evidence="10">Mitochondrial import inner membrane translocase subunit</fullName>
    </recommendedName>
</protein>
<comment type="function">
    <text evidence="10">Mitochondrial intermembrane chaperone that participates in the import and insertion of some multi-pass transmembrane proteins into the mitochondrial inner membrane. Also required for the transfer of beta-barrel precursors from the TOM complex to the sorting and assembly machinery (SAM complex) of the outer membrane. Acts as a chaperone-like protein that protects the hydrophobic precursors from aggregation and guide them through the mitochondrial intermembrane space.</text>
</comment>
<evidence type="ECO:0000313" key="13">
    <source>
        <dbReference type="Proteomes" id="UP000594260"/>
    </source>
</evidence>
<keyword evidence="13" id="KW-1185">Reference proteome</keyword>
<evidence type="ECO:0000256" key="4">
    <source>
        <dbReference type="ARBA" id="ARBA00022833"/>
    </source>
</evidence>
<dbReference type="GO" id="GO:0042719">
    <property type="term" value="C:mitochondrial intermembrane space chaperone complex"/>
    <property type="evidence" value="ECO:0007669"/>
    <property type="project" value="UniProtKB-ARBA"/>
</dbReference>
<dbReference type="Pfam" id="PF02953">
    <property type="entry name" value="zf-Tim10_DDP"/>
    <property type="match status" value="1"/>
</dbReference>
<keyword evidence="2 10" id="KW-0813">Transport</keyword>
<keyword evidence="10" id="KW-0472">Membrane</keyword>
<dbReference type="OMA" id="MAAWNQV"/>
<keyword evidence="8 10" id="KW-1015">Disulfide bond</keyword>
<dbReference type="Proteomes" id="UP000594260">
    <property type="component" value="Unplaced"/>
</dbReference>